<keyword evidence="2" id="KW-1185">Reference proteome</keyword>
<reference evidence="1 2" key="1">
    <citation type="submission" date="2013-05" db="EMBL/GenBank/DDBJ databases">
        <title>Draft genome of the parasitic nematode Anyclostoma ceylanicum.</title>
        <authorList>
            <person name="Mitreva M."/>
        </authorList>
    </citation>
    <scope>NUCLEOTIDE SEQUENCE [LARGE SCALE GENOMIC DNA]</scope>
</reference>
<evidence type="ECO:0008006" key="3">
    <source>
        <dbReference type="Google" id="ProtNLM"/>
    </source>
</evidence>
<protein>
    <recommendedName>
        <fullName evidence="3">Protein kinase domain-containing protein</fullName>
    </recommendedName>
</protein>
<evidence type="ECO:0000313" key="2">
    <source>
        <dbReference type="Proteomes" id="UP000054495"/>
    </source>
</evidence>
<dbReference type="SUPFAM" id="SSF56112">
    <property type="entry name" value="Protein kinase-like (PK-like)"/>
    <property type="match status" value="1"/>
</dbReference>
<dbReference type="AlphaFoldDB" id="A0A0D6M2F1"/>
<gene>
    <name evidence="1" type="ORF">ANCCEY_03264</name>
</gene>
<name>A0A0D6M2F1_9BILA</name>
<proteinExistence type="predicted"/>
<dbReference type="EMBL" id="KE124831">
    <property type="protein sequence ID" value="EPB77673.1"/>
    <property type="molecule type" value="Genomic_DNA"/>
</dbReference>
<dbReference type="InterPro" id="IPR011009">
    <property type="entry name" value="Kinase-like_dom_sf"/>
</dbReference>
<sequence length="104" mass="11871">MTRDGPRLLLVFERMSLGDLRSYLRARAPTSSSYSQFPPALTEDELRLIVRQVALRFTLWLKCNNTDLSQIVALGVTMWEVFSYGEVPFAELNNFEMVSYAMAG</sequence>
<organism evidence="1 2">
    <name type="scientific">Ancylostoma ceylanicum</name>
    <dbReference type="NCBI Taxonomy" id="53326"/>
    <lineage>
        <taxon>Eukaryota</taxon>
        <taxon>Metazoa</taxon>
        <taxon>Ecdysozoa</taxon>
        <taxon>Nematoda</taxon>
        <taxon>Chromadorea</taxon>
        <taxon>Rhabditida</taxon>
        <taxon>Rhabditina</taxon>
        <taxon>Rhabditomorpha</taxon>
        <taxon>Strongyloidea</taxon>
        <taxon>Ancylostomatidae</taxon>
        <taxon>Ancylostomatinae</taxon>
        <taxon>Ancylostoma</taxon>
    </lineage>
</organism>
<evidence type="ECO:0000313" key="1">
    <source>
        <dbReference type="EMBL" id="EPB77673.1"/>
    </source>
</evidence>
<accession>A0A0D6M2F1</accession>
<feature type="non-terminal residue" evidence="1">
    <location>
        <position position="104"/>
    </location>
</feature>
<dbReference type="Proteomes" id="UP000054495">
    <property type="component" value="Unassembled WGS sequence"/>
</dbReference>